<evidence type="ECO:0000256" key="14">
    <source>
        <dbReference type="ARBA" id="ARBA00023075"/>
    </source>
</evidence>
<organism evidence="20">
    <name type="scientific">Bostrichoidea sp. 5 KM-2017</name>
    <dbReference type="NCBI Taxonomy" id="2219279"/>
    <lineage>
        <taxon>Eukaryota</taxon>
        <taxon>Metazoa</taxon>
        <taxon>Ecdysozoa</taxon>
        <taxon>Arthropoda</taxon>
        <taxon>Hexapoda</taxon>
        <taxon>Insecta</taxon>
        <taxon>Pterygota</taxon>
        <taxon>Neoptera</taxon>
        <taxon>Endopterygota</taxon>
        <taxon>Coleoptera</taxon>
        <taxon>Polyphaga</taxon>
        <taxon>Bostrichiformia</taxon>
    </lineage>
</organism>
<dbReference type="InterPro" id="IPR050175">
    <property type="entry name" value="Complex_I_Subunit_2"/>
</dbReference>
<evidence type="ECO:0000256" key="2">
    <source>
        <dbReference type="ARBA" id="ARBA00004448"/>
    </source>
</evidence>
<feature type="transmembrane region" description="Helical" evidence="18">
    <location>
        <begin position="145"/>
        <end position="163"/>
    </location>
</feature>
<keyword evidence="13 18" id="KW-0520">NAD</keyword>
<evidence type="ECO:0000256" key="11">
    <source>
        <dbReference type="ARBA" id="ARBA00022982"/>
    </source>
</evidence>
<dbReference type="InterPro" id="IPR003917">
    <property type="entry name" value="NADH_UbQ_OxRdtase_chain2"/>
</dbReference>
<sequence>MNTYKIMFMMMLMTGTLISISSYSWLGMWIGLEINLLSMIPLMSSIKSPFSTESSLKYFIIQALSSMILLLSIIASSYSNYLFMKPEILILMNSALMMKIGMAPFHFWFPEIIEGLSWMIAWTLMTWQKIAPMALMVINITSMNFINMMIISSITLGGILGINQTSMRKIMVYSSINHMGWMLAALMINEFLWWMYLIIYFIITFVMIFNFNEFNIKNINQASNMNKLNKQSKISFMLNFLSLAGLPPFLGFLPKWFTIKELIFNQFITTSIIAVVMTLITLYFYTRALFPSILMDKTQNKISTKYKKNYTINIINSINILSLPICSTIAFML</sequence>
<keyword evidence="12 18" id="KW-1133">Transmembrane helix</keyword>
<dbReference type="Pfam" id="PF00361">
    <property type="entry name" value="Proton_antipo_M"/>
    <property type="match status" value="1"/>
</dbReference>
<protein>
    <recommendedName>
        <fullName evidence="5 18">NADH-ubiquinone oxidoreductase chain 2</fullName>
        <ecNumber evidence="4 18">7.1.1.2</ecNumber>
    </recommendedName>
</protein>
<evidence type="ECO:0000256" key="4">
    <source>
        <dbReference type="ARBA" id="ARBA00012944"/>
    </source>
</evidence>
<evidence type="ECO:0000256" key="16">
    <source>
        <dbReference type="ARBA" id="ARBA00023136"/>
    </source>
</evidence>
<dbReference type="AlphaFoldDB" id="A0A346RGQ3"/>
<feature type="transmembrane region" description="Helical" evidence="18">
    <location>
        <begin position="310"/>
        <end position="332"/>
    </location>
</feature>
<evidence type="ECO:0000256" key="5">
    <source>
        <dbReference type="ARBA" id="ARBA00021008"/>
    </source>
</evidence>
<evidence type="ECO:0000256" key="10">
    <source>
        <dbReference type="ARBA" id="ARBA00022967"/>
    </source>
</evidence>
<comment type="function">
    <text evidence="1">Core subunit of the mitochondrial membrane respiratory chain NADH dehydrogenase (Complex I) that is believed to belong to the minimal assembly required for catalysis. Complex I functions in the transfer of electrons from NADH to the respiratory chain. The immediate electron acceptor for the enzyme is believed to be ubiquinone.</text>
</comment>
<keyword evidence="14 18" id="KW-0830">Ubiquinone</keyword>
<evidence type="ECO:0000256" key="17">
    <source>
        <dbReference type="ARBA" id="ARBA00049551"/>
    </source>
</evidence>
<keyword evidence="8 18" id="KW-0812">Transmembrane</keyword>
<reference evidence="20" key="1">
    <citation type="journal article" date="2018" name="J. ISSAAS">
        <title>The contribution of mitochondrial metagenomics to large-scale data mining and phylogenetic analysis of Coleoptera.</title>
        <authorList>
            <person name="Miller K."/>
            <person name="Linard B."/>
            <person name="Motyka M."/>
            <person name="Bocek M."/>
            <person name="Vogler A.P."/>
        </authorList>
    </citation>
    <scope>NUCLEOTIDE SEQUENCE</scope>
</reference>
<evidence type="ECO:0000256" key="1">
    <source>
        <dbReference type="ARBA" id="ARBA00003257"/>
    </source>
</evidence>
<evidence type="ECO:0000256" key="9">
    <source>
        <dbReference type="ARBA" id="ARBA00022792"/>
    </source>
</evidence>
<evidence type="ECO:0000256" key="15">
    <source>
        <dbReference type="ARBA" id="ARBA00023128"/>
    </source>
</evidence>
<feature type="transmembrane region" description="Helical" evidence="18">
    <location>
        <begin position="236"/>
        <end position="257"/>
    </location>
</feature>
<dbReference type="PANTHER" id="PTHR46552:SF1">
    <property type="entry name" value="NADH-UBIQUINONE OXIDOREDUCTASE CHAIN 2"/>
    <property type="match status" value="1"/>
</dbReference>
<comment type="catalytic activity">
    <reaction evidence="17 18">
        <text>a ubiquinone + NADH + 5 H(+)(in) = a ubiquinol + NAD(+) + 4 H(+)(out)</text>
        <dbReference type="Rhea" id="RHEA:29091"/>
        <dbReference type="Rhea" id="RHEA-COMP:9565"/>
        <dbReference type="Rhea" id="RHEA-COMP:9566"/>
        <dbReference type="ChEBI" id="CHEBI:15378"/>
        <dbReference type="ChEBI" id="CHEBI:16389"/>
        <dbReference type="ChEBI" id="CHEBI:17976"/>
        <dbReference type="ChEBI" id="CHEBI:57540"/>
        <dbReference type="ChEBI" id="CHEBI:57945"/>
        <dbReference type="EC" id="7.1.1.2"/>
    </reaction>
</comment>
<keyword evidence="6" id="KW-0813">Transport</keyword>
<dbReference type="PRINTS" id="PR01436">
    <property type="entry name" value="NADHDHGNASE2"/>
</dbReference>
<name>A0A346RGQ3_9COLE</name>
<keyword evidence="9 18" id="KW-0999">Mitochondrion inner membrane</keyword>
<keyword evidence="7 18" id="KW-0679">Respiratory chain</keyword>
<feature type="transmembrane region" description="Helical" evidence="18">
    <location>
        <begin position="12"/>
        <end position="32"/>
    </location>
</feature>
<dbReference type="GO" id="GO:0005743">
    <property type="term" value="C:mitochondrial inner membrane"/>
    <property type="evidence" value="ECO:0007669"/>
    <property type="project" value="UniProtKB-SubCell"/>
</dbReference>
<evidence type="ECO:0000256" key="18">
    <source>
        <dbReference type="RuleBase" id="RU003403"/>
    </source>
</evidence>
<feature type="domain" description="NADH:quinone oxidoreductase/Mrp antiporter transmembrane" evidence="19">
    <location>
        <begin position="22"/>
        <end position="281"/>
    </location>
</feature>
<feature type="transmembrane region" description="Helical" evidence="18">
    <location>
        <begin position="263"/>
        <end position="285"/>
    </location>
</feature>
<proteinExistence type="inferred from homology"/>
<comment type="similarity">
    <text evidence="3 18">Belongs to the complex I subunit 2 family.</text>
</comment>
<gene>
    <name evidence="20" type="primary">nad2</name>
</gene>
<evidence type="ECO:0000256" key="6">
    <source>
        <dbReference type="ARBA" id="ARBA00022448"/>
    </source>
</evidence>
<dbReference type="PANTHER" id="PTHR46552">
    <property type="entry name" value="NADH-UBIQUINONE OXIDOREDUCTASE CHAIN 2"/>
    <property type="match status" value="1"/>
</dbReference>
<evidence type="ECO:0000256" key="7">
    <source>
        <dbReference type="ARBA" id="ARBA00022660"/>
    </source>
</evidence>
<evidence type="ECO:0000313" key="20">
    <source>
        <dbReference type="EMBL" id="AXS65250.1"/>
    </source>
</evidence>
<dbReference type="EMBL" id="MG193380">
    <property type="protein sequence ID" value="AXS65250.1"/>
    <property type="molecule type" value="Genomic_DNA"/>
</dbReference>
<evidence type="ECO:0000259" key="19">
    <source>
        <dbReference type="Pfam" id="PF00361"/>
    </source>
</evidence>
<comment type="subcellular location">
    <subcellularLocation>
        <location evidence="2 18">Mitochondrion inner membrane</location>
        <topology evidence="2 18">Multi-pass membrane protein</topology>
    </subcellularLocation>
</comment>
<dbReference type="GO" id="GO:0008137">
    <property type="term" value="F:NADH dehydrogenase (ubiquinone) activity"/>
    <property type="evidence" value="ECO:0007669"/>
    <property type="project" value="UniProtKB-EC"/>
</dbReference>
<dbReference type="InterPro" id="IPR001750">
    <property type="entry name" value="ND/Mrp_TM"/>
</dbReference>
<geneLocation type="mitochondrion" evidence="20"/>
<feature type="transmembrane region" description="Helical" evidence="18">
    <location>
        <begin position="194"/>
        <end position="215"/>
    </location>
</feature>
<accession>A0A346RGQ3</accession>
<feature type="transmembrane region" description="Helical" evidence="18">
    <location>
        <begin position="59"/>
        <end position="84"/>
    </location>
</feature>
<keyword evidence="16 18" id="KW-0472">Membrane</keyword>
<evidence type="ECO:0000256" key="8">
    <source>
        <dbReference type="ARBA" id="ARBA00022692"/>
    </source>
</evidence>
<feature type="transmembrane region" description="Helical" evidence="18">
    <location>
        <begin position="170"/>
        <end position="188"/>
    </location>
</feature>
<keyword evidence="15 18" id="KW-0496">Mitochondrion</keyword>
<evidence type="ECO:0000256" key="3">
    <source>
        <dbReference type="ARBA" id="ARBA00007012"/>
    </source>
</evidence>
<keyword evidence="10 18" id="KW-1278">Translocase</keyword>
<keyword evidence="11 18" id="KW-0249">Electron transport</keyword>
<evidence type="ECO:0000256" key="12">
    <source>
        <dbReference type="ARBA" id="ARBA00022989"/>
    </source>
</evidence>
<comment type="function">
    <text evidence="18">Core subunit of the mitochondrial membrane respiratory chain NADH dehydrogenase (Complex I) which catalyzes electron transfer from NADH through the respiratory chain, using ubiquinone as an electron acceptor. Essential for the catalytic activity and assembly of complex I.</text>
</comment>
<dbReference type="GO" id="GO:0006120">
    <property type="term" value="P:mitochondrial electron transport, NADH to ubiquinone"/>
    <property type="evidence" value="ECO:0007669"/>
    <property type="project" value="InterPro"/>
</dbReference>
<feature type="transmembrane region" description="Helical" evidence="18">
    <location>
        <begin position="105"/>
        <end position="125"/>
    </location>
</feature>
<evidence type="ECO:0000256" key="13">
    <source>
        <dbReference type="ARBA" id="ARBA00023027"/>
    </source>
</evidence>
<dbReference type="EC" id="7.1.1.2" evidence="4 18"/>